<dbReference type="EMBL" id="JACIID010000021">
    <property type="protein sequence ID" value="MBB4539242.1"/>
    <property type="molecule type" value="Genomic_DNA"/>
</dbReference>
<dbReference type="GO" id="GO:0055085">
    <property type="term" value="P:transmembrane transport"/>
    <property type="evidence" value="ECO:0007669"/>
    <property type="project" value="InterPro"/>
</dbReference>
<evidence type="ECO:0000313" key="10">
    <source>
        <dbReference type="Proteomes" id="UP000523431"/>
    </source>
</evidence>
<proteinExistence type="predicted"/>
<gene>
    <name evidence="8" type="ORF">GGE46_006021</name>
    <name evidence="9" type="ORF">GGE57_006032</name>
</gene>
<dbReference type="AlphaFoldDB" id="A0A7W6YAI9"/>
<comment type="subcellular location">
    <subcellularLocation>
        <location evidence="1">Membrane</location>
        <topology evidence="1">Multi-pass membrane protein</topology>
    </subcellularLocation>
</comment>
<keyword evidence="2" id="KW-0813">Transport</keyword>
<dbReference type="GO" id="GO:0016020">
    <property type="term" value="C:membrane"/>
    <property type="evidence" value="ECO:0007669"/>
    <property type="project" value="UniProtKB-SubCell"/>
</dbReference>
<protein>
    <submittedName>
        <fullName evidence="8">Malonate transporter</fullName>
    </submittedName>
</protein>
<dbReference type="EMBL" id="JACIHU010000021">
    <property type="protein sequence ID" value="MBB4483399.1"/>
    <property type="molecule type" value="Genomic_DNA"/>
</dbReference>
<comment type="caution">
    <text evidence="8">The sequence shown here is derived from an EMBL/GenBank/DDBJ whole genome shotgun (WGS) entry which is preliminary data.</text>
</comment>
<evidence type="ECO:0000256" key="2">
    <source>
        <dbReference type="ARBA" id="ARBA00022448"/>
    </source>
</evidence>
<dbReference type="PANTHER" id="PTHR36838:SF1">
    <property type="entry name" value="SLR1864 PROTEIN"/>
    <property type="match status" value="1"/>
</dbReference>
<keyword evidence="6 7" id="KW-0472">Membrane</keyword>
<dbReference type="Proteomes" id="UP000557344">
    <property type="component" value="Unassembled WGS sequence"/>
</dbReference>
<name>A0A7W6YAI9_RHIET</name>
<feature type="transmembrane region" description="Helical" evidence="7">
    <location>
        <begin position="266"/>
        <end position="283"/>
    </location>
</feature>
<feature type="transmembrane region" description="Helical" evidence="7">
    <location>
        <begin position="236"/>
        <end position="260"/>
    </location>
</feature>
<feature type="transmembrane region" description="Helical" evidence="7">
    <location>
        <begin position="6"/>
        <end position="24"/>
    </location>
</feature>
<sequence length="325" mass="33684">MTANTILPALAPVFFVILVGYGAGRLRIVENHHVDGLNALVMNFALPASLFVAIASAPRSEMLEQVPLFLTLGFVMLLIHLSWYFFVRASSDVSKADAALQALTISFPNLAGVGLPIAAAVIGTGGTVPIAVALAAGSIIVSPLSLIFVELNSRKPMEESATGAAGQVPTAFLRSVTKPVVLAPALGILYSLARLELPSLAKASLTLVGVAAPGVALFLTGLILSSQPFRLNWSVVAATGLADIGRPILTAVVVFTLPISTETAKIAMLISAMPSGFFGILFAEGYRLDSAATGSMVIASTLFSIVTLATVIALLFPEFATPVLK</sequence>
<dbReference type="PANTHER" id="PTHR36838">
    <property type="entry name" value="AUXIN EFFLUX CARRIER FAMILY PROTEIN"/>
    <property type="match status" value="1"/>
</dbReference>
<evidence type="ECO:0000313" key="11">
    <source>
        <dbReference type="Proteomes" id="UP000557344"/>
    </source>
</evidence>
<evidence type="ECO:0000256" key="1">
    <source>
        <dbReference type="ARBA" id="ARBA00004141"/>
    </source>
</evidence>
<accession>A0A7W6YAI9</accession>
<feature type="transmembrane region" description="Helical" evidence="7">
    <location>
        <begin position="295"/>
        <end position="316"/>
    </location>
</feature>
<dbReference type="Pfam" id="PF03547">
    <property type="entry name" value="Mem_trans"/>
    <property type="match status" value="1"/>
</dbReference>
<evidence type="ECO:0000256" key="7">
    <source>
        <dbReference type="SAM" id="Phobius"/>
    </source>
</evidence>
<dbReference type="RefSeq" id="WP_183844486.1">
    <property type="nucleotide sequence ID" value="NZ_JACIHU010000021.1"/>
</dbReference>
<keyword evidence="5 7" id="KW-1133">Transmembrane helix</keyword>
<keyword evidence="4 7" id="KW-0812">Transmembrane</keyword>
<feature type="transmembrane region" description="Helical" evidence="7">
    <location>
        <begin position="99"/>
        <end position="122"/>
    </location>
</feature>
<feature type="transmembrane region" description="Helical" evidence="7">
    <location>
        <begin position="172"/>
        <end position="193"/>
    </location>
</feature>
<evidence type="ECO:0000256" key="6">
    <source>
        <dbReference type="ARBA" id="ARBA00023136"/>
    </source>
</evidence>
<evidence type="ECO:0000313" key="9">
    <source>
        <dbReference type="EMBL" id="MBB4539242.1"/>
    </source>
</evidence>
<evidence type="ECO:0000313" key="8">
    <source>
        <dbReference type="EMBL" id="MBB4483399.1"/>
    </source>
</evidence>
<feature type="transmembrane region" description="Helical" evidence="7">
    <location>
        <begin position="205"/>
        <end position="224"/>
    </location>
</feature>
<feature type="transmembrane region" description="Helical" evidence="7">
    <location>
        <begin position="128"/>
        <end position="151"/>
    </location>
</feature>
<evidence type="ECO:0000256" key="3">
    <source>
        <dbReference type="ARBA" id="ARBA00022475"/>
    </source>
</evidence>
<dbReference type="Proteomes" id="UP000523431">
    <property type="component" value="Unassembled WGS sequence"/>
</dbReference>
<reference evidence="10 11" key="1">
    <citation type="submission" date="2020-08" db="EMBL/GenBank/DDBJ databases">
        <title>Genomic Encyclopedia of Type Strains, Phase IV (KMG-V): Genome sequencing to study the core and pangenomes of soil and plant-associated prokaryotes.</title>
        <authorList>
            <person name="Whitman W."/>
        </authorList>
    </citation>
    <scope>NUCLEOTIDE SEQUENCE [LARGE SCALE GENOMIC DNA]</scope>
    <source>
        <strain evidence="8 11">SEMIA 471</strain>
        <strain evidence="9 10">SEMIA 489</strain>
    </source>
</reference>
<feature type="transmembrane region" description="Helical" evidence="7">
    <location>
        <begin position="36"/>
        <end position="56"/>
    </location>
</feature>
<evidence type="ECO:0000256" key="4">
    <source>
        <dbReference type="ARBA" id="ARBA00022692"/>
    </source>
</evidence>
<evidence type="ECO:0000256" key="5">
    <source>
        <dbReference type="ARBA" id="ARBA00022989"/>
    </source>
</evidence>
<feature type="transmembrane region" description="Helical" evidence="7">
    <location>
        <begin position="68"/>
        <end position="87"/>
    </location>
</feature>
<organism evidence="8 11">
    <name type="scientific">Rhizobium etli</name>
    <dbReference type="NCBI Taxonomy" id="29449"/>
    <lineage>
        <taxon>Bacteria</taxon>
        <taxon>Pseudomonadati</taxon>
        <taxon>Pseudomonadota</taxon>
        <taxon>Alphaproteobacteria</taxon>
        <taxon>Hyphomicrobiales</taxon>
        <taxon>Rhizobiaceae</taxon>
        <taxon>Rhizobium/Agrobacterium group</taxon>
        <taxon>Rhizobium</taxon>
    </lineage>
</organism>
<dbReference type="InterPro" id="IPR004776">
    <property type="entry name" value="Mem_transp_PIN-like"/>
</dbReference>
<keyword evidence="3" id="KW-1003">Cell membrane</keyword>